<sequence length="421" mass="48236">MASFKWNPSEQPPQIEPHSKAKLEVLRAYLRQYFNRLAINRLAINRRRKELKLDLVDGFAGGGTFQDGDKILPGSPLVMLGEAEAARLRLNEGRDKKLEINCRFYFIDKEKSHTDHLQQVLKERGYEVDGKEITVQTGLFEDNVEGVIRSIRERQPRAGRAIFLLDQTGFSCVKLDLVHRIFSKLTTAEVILTFAADALVNHLAKTPEMIKMVVPIKLTESHIHDLIEYRNGNGGRALIQRTLRNKIRSVTQAEYDTPFFIRPDVSRRALWFIHLSRHPTARDVMIQQHWNIKNTFEHYGTGGFGMLGWDTIRDSENIPLFEFGKLDKDEMKRQLLNSLPEKLFGLASEQPVTIDAMHHVFANQTAARFSDLDEVVLQLVKDGEFDILGTNGKIRSRLQLTKLKSTDQIILPLKPFIPGLF</sequence>
<reference evidence="1 2" key="1">
    <citation type="submission" date="2015-01" db="EMBL/GenBank/DDBJ databases">
        <title>Lifestyle Evolution in Cyanobacterial Symbionts of Sponges.</title>
        <authorList>
            <person name="Burgsdorf I."/>
            <person name="Slaby B.M."/>
            <person name="Handley K.M."/>
            <person name="Haber M."/>
            <person name="Blom J."/>
            <person name="Marshall C.W."/>
            <person name="Gilbert J.A."/>
            <person name="Hentschel U."/>
            <person name="Steindler L."/>
        </authorList>
    </citation>
    <scope>NUCLEOTIDE SEQUENCE [LARGE SCALE GENOMIC DNA]</scope>
    <source>
        <strain evidence="1">SP3</strain>
    </source>
</reference>
<proteinExistence type="predicted"/>
<dbReference type="PATRIC" id="fig|1604020.3.peg.1350"/>
<accession>A0A0G2HK60</accession>
<evidence type="ECO:0000313" key="1">
    <source>
        <dbReference type="EMBL" id="KKZ11646.1"/>
    </source>
</evidence>
<dbReference type="InterPro" id="IPR031009">
    <property type="entry name" value="Tcm_partner"/>
</dbReference>
<organism evidence="1 2">
    <name type="scientific">Candidatus Synechococcus spongiarum SP3</name>
    <dbReference type="NCBI Taxonomy" id="1604020"/>
    <lineage>
        <taxon>Bacteria</taxon>
        <taxon>Bacillati</taxon>
        <taxon>Cyanobacteriota</taxon>
        <taxon>Cyanophyceae</taxon>
        <taxon>Synechococcales</taxon>
        <taxon>Synechococcaceae</taxon>
        <taxon>Synechococcus</taxon>
    </lineage>
</organism>
<dbReference type="EMBL" id="JXQG01000045">
    <property type="protein sequence ID" value="KKZ11646.1"/>
    <property type="molecule type" value="Genomic_DNA"/>
</dbReference>
<dbReference type="AlphaFoldDB" id="A0A0G2HK60"/>
<dbReference type="Proteomes" id="UP000035067">
    <property type="component" value="Unassembled WGS sequence"/>
</dbReference>
<dbReference type="NCBIfam" id="TIGR04474">
    <property type="entry name" value="tcm_partner"/>
    <property type="match status" value="1"/>
</dbReference>
<protein>
    <recommendedName>
        <fullName evidence="3">Three-Cys-motif partner protein TcmP</fullName>
    </recommendedName>
</protein>
<evidence type="ECO:0008006" key="3">
    <source>
        <dbReference type="Google" id="ProtNLM"/>
    </source>
</evidence>
<gene>
    <name evidence="1" type="ORF">TE42_07335</name>
</gene>
<comment type="caution">
    <text evidence="1">The sequence shown here is derived from an EMBL/GenBank/DDBJ whole genome shotgun (WGS) entry which is preliminary data.</text>
</comment>
<name>A0A0G2HK60_9SYNE</name>
<evidence type="ECO:0000313" key="2">
    <source>
        <dbReference type="Proteomes" id="UP000035067"/>
    </source>
</evidence>